<name>A0A2U2MTN1_9BIFI</name>
<comment type="caution">
    <text evidence="7">The sequence shown here is derived from an EMBL/GenBank/DDBJ whole genome shotgun (WGS) entry which is preliminary data.</text>
</comment>
<dbReference type="GO" id="GO:0016020">
    <property type="term" value="C:membrane"/>
    <property type="evidence" value="ECO:0007669"/>
    <property type="project" value="UniProtKB-SubCell"/>
</dbReference>
<evidence type="ECO:0000256" key="1">
    <source>
        <dbReference type="ARBA" id="ARBA00004141"/>
    </source>
</evidence>
<reference evidence="7 8" key="1">
    <citation type="journal article" date="2018" name="Int. J. Syst. Evol. Microbiol.">
        <title>Bifidobacterium catulorum sp. nov., a novel taxon from the faeces of the baby common marmoset (Callithrix jacchus).</title>
        <authorList>
            <person name="Modesto M."/>
            <person name="Michelini S."/>
            <person name="Oki K."/>
            <person name="Biavati B."/>
            <person name="Watanabe K."/>
            <person name="Mattarelli P."/>
        </authorList>
    </citation>
    <scope>NUCLEOTIDE SEQUENCE [LARGE SCALE GENOMIC DNA]</scope>
    <source>
        <strain evidence="7 8">MRM 8.19</strain>
    </source>
</reference>
<evidence type="ECO:0000256" key="2">
    <source>
        <dbReference type="ARBA" id="ARBA00022692"/>
    </source>
</evidence>
<keyword evidence="8" id="KW-1185">Reference proteome</keyword>
<keyword evidence="4 6" id="KW-0472">Membrane</keyword>
<protein>
    <submittedName>
        <fullName evidence="7">Uncharacterized protein</fullName>
    </submittedName>
</protein>
<dbReference type="InterPro" id="IPR035952">
    <property type="entry name" value="Rhomboid-like_sf"/>
</dbReference>
<feature type="transmembrane region" description="Helical" evidence="6">
    <location>
        <begin position="37"/>
        <end position="55"/>
    </location>
</feature>
<feature type="region of interest" description="Disordered" evidence="5">
    <location>
        <begin position="95"/>
        <end position="117"/>
    </location>
</feature>
<feature type="compositionally biased region" description="Basic residues" evidence="5">
    <location>
        <begin position="108"/>
        <end position="117"/>
    </location>
</feature>
<evidence type="ECO:0000313" key="7">
    <source>
        <dbReference type="EMBL" id="PWG60221.1"/>
    </source>
</evidence>
<evidence type="ECO:0000256" key="4">
    <source>
        <dbReference type="ARBA" id="ARBA00023136"/>
    </source>
</evidence>
<dbReference type="SUPFAM" id="SSF144091">
    <property type="entry name" value="Rhomboid-like"/>
    <property type="match status" value="1"/>
</dbReference>
<sequence length="117" mass="12695">MQYVLLAVIGVPCALIGFAFALFPRRTFDMDPLQQKVSRALGIVFCLLFFVFMVAGRDAESWAVIGGGLVGFVVGSIPPVRESCRERFVLFAPPAKSAKTSEDQKGGRPSKGKSGRR</sequence>
<dbReference type="EMBL" id="QFFN01000005">
    <property type="protein sequence ID" value="PWG60221.1"/>
    <property type="molecule type" value="Genomic_DNA"/>
</dbReference>
<dbReference type="Proteomes" id="UP000245753">
    <property type="component" value="Unassembled WGS sequence"/>
</dbReference>
<gene>
    <name evidence="7" type="ORF">DF200_03175</name>
</gene>
<dbReference type="OrthoDB" id="3233984at2"/>
<evidence type="ECO:0000256" key="6">
    <source>
        <dbReference type="SAM" id="Phobius"/>
    </source>
</evidence>
<dbReference type="RefSeq" id="WP_109136853.1">
    <property type="nucleotide sequence ID" value="NZ_QFFN01000005.1"/>
</dbReference>
<proteinExistence type="predicted"/>
<evidence type="ECO:0000256" key="5">
    <source>
        <dbReference type="SAM" id="MobiDB-lite"/>
    </source>
</evidence>
<evidence type="ECO:0000256" key="3">
    <source>
        <dbReference type="ARBA" id="ARBA00022989"/>
    </source>
</evidence>
<feature type="transmembrane region" description="Helical" evidence="6">
    <location>
        <begin position="61"/>
        <end position="80"/>
    </location>
</feature>
<keyword evidence="3 6" id="KW-1133">Transmembrane helix</keyword>
<dbReference type="AlphaFoldDB" id="A0A2U2MTN1"/>
<keyword evidence="2 6" id="KW-0812">Transmembrane</keyword>
<comment type="subcellular location">
    <subcellularLocation>
        <location evidence="1">Membrane</location>
        <topology evidence="1">Multi-pass membrane protein</topology>
    </subcellularLocation>
</comment>
<accession>A0A2U2MTN1</accession>
<feature type="transmembrane region" description="Helical" evidence="6">
    <location>
        <begin position="6"/>
        <end position="25"/>
    </location>
</feature>
<organism evidence="7 8">
    <name type="scientific">Bifidobacterium catulorum</name>
    <dbReference type="NCBI Taxonomy" id="1630173"/>
    <lineage>
        <taxon>Bacteria</taxon>
        <taxon>Bacillati</taxon>
        <taxon>Actinomycetota</taxon>
        <taxon>Actinomycetes</taxon>
        <taxon>Bifidobacteriales</taxon>
        <taxon>Bifidobacteriaceae</taxon>
        <taxon>Bifidobacterium</taxon>
    </lineage>
</organism>
<evidence type="ECO:0000313" key="8">
    <source>
        <dbReference type="Proteomes" id="UP000245753"/>
    </source>
</evidence>